<dbReference type="AlphaFoldDB" id="A0A7V2AVY3"/>
<proteinExistence type="predicted"/>
<dbReference type="Proteomes" id="UP000886069">
    <property type="component" value="Unassembled WGS sequence"/>
</dbReference>
<dbReference type="EMBL" id="DSEC01000530">
    <property type="protein sequence ID" value="HER44260.1"/>
    <property type="molecule type" value="Genomic_DNA"/>
</dbReference>
<reference evidence="1" key="1">
    <citation type="journal article" date="2020" name="mSystems">
        <title>Genome- and Community-Level Interaction Insights into Carbon Utilization and Element Cycling Functions of Hydrothermarchaeota in Hydrothermal Sediment.</title>
        <authorList>
            <person name="Zhou Z."/>
            <person name="Liu Y."/>
            <person name="Xu W."/>
            <person name="Pan J."/>
            <person name="Luo Z.H."/>
            <person name="Li M."/>
        </authorList>
    </citation>
    <scope>NUCLEOTIDE SEQUENCE [LARGE SCALE GENOMIC DNA]</scope>
    <source>
        <strain evidence="1">SpSt-1233</strain>
    </source>
</reference>
<evidence type="ECO:0000313" key="1">
    <source>
        <dbReference type="EMBL" id="HER44260.1"/>
    </source>
</evidence>
<protein>
    <submittedName>
        <fullName evidence="1">Uncharacterized protein</fullName>
    </submittedName>
</protein>
<name>A0A7V2AVY3_UNCEI</name>
<comment type="caution">
    <text evidence="1">The sequence shown here is derived from an EMBL/GenBank/DDBJ whole genome shotgun (WGS) entry which is preliminary data.</text>
</comment>
<feature type="non-terminal residue" evidence="1">
    <location>
        <position position="151"/>
    </location>
</feature>
<accession>A0A7V2AVY3</accession>
<organism evidence="1">
    <name type="scientific">Eiseniibacteriota bacterium</name>
    <dbReference type="NCBI Taxonomy" id="2212470"/>
    <lineage>
        <taxon>Bacteria</taxon>
        <taxon>Candidatus Eiseniibacteriota</taxon>
    </lineage>
</organism>
<sequence>MLRFVGIIIMTILCAGLLPAGRVSAQGADQPLQLALFNPVQIRPEDTSIFLLRVNLIYGKNVSVKGLDIGIANHCSGGVSKGLQWGIVGFIEGDFIGWQDHFVNMTKGTFTGLQTGFYNELDNGEAFQFGFINRARSVSGFQLGFINYTES</sequence>
<gene>
    <name evidence="1" type="ORF">ENO08_07365</name>
</gene>